<organism evidence="2 3">
    <name type="scientific">Colletotrichum zoysiae</name>
    <dbReference type="NCBI Taxonomy" id="1216348"/>
    <lineage>
        <taxon>Eukaryota</taxon>
        <taxon>Fungi</taxon>
        <taxon>Dikarya</taxon>
        <taxon>Ascomycota</taxon>
        <taxon>Pezizomycotina</taxon>
        <taxon>Sordariomycetes</taxon>
        <taxon>Hypocreomycetidae</taxon>
        <taxon>Glomerellales</taxon>
        <taxon>Glomerellaceae</taxon>
        <taxon>Colletotrichum</taxon>
        <taxon>Colletotrichum graminicola species complex</taxon>
    </lineage>
</organism>
<reference evidence="2" key="1">
    <citation type="submission" date="2021-06" db="EMBL/GenBank/DDBJ databases">
        <title>Comparative genomics, transcriptomics and evolutionary studies reveal genomic signatures of adaptation to plant cell wall in hemibiotrophic fungi.</title>
        <authorList>
            <consortium name="DOE Joint Genome Institute"/>
            <person name="Baroncelli R."/>
            <person name="Diaz J.F."/>
            <person name="Benocci T."/>
            <person name="Peng M."/>
            <person name="Battaglia E."/>
            <person name="Haridas S."/>
            <person name="Andreopoulos W."/>
            <person name="Labutti K."/>
            <person name="Pangilinan J."/>
            <person name="Floch G.L."/>
            <person name="Makela M.R."/>
            <person name="Henrissat B."/>
            <person name="Grigoriev I.V."/>
            <person name="Crouch J.A."/>
            <person name="De Vries R.P."/>
            <person name="Sukno S.A."/>
            <person name="Thon M.R."/>
        </authorList>
    </citation>
    <scope>NUCLEOTIDE SEQUENCE</scope>
    <source>
        <strain evidence="2">MAFF235873</strain>
    </source>
</reference>
<evidence type="ECO:0000256" key="1">
    <source>
        <dbReference type="SAM" id="MobiDB-lite"/>
    </source>
</evidence>
<name>A0AAD9HV41_9PEZI</name>
<keyword evidence="3" id="KW-1185">Reference proteome</keyword>
<evidence type="ECO:0000313" key="2">
    <source>
        <dbReference type="EMBL" id="KAK2034851.1"/>
    </source>
</evidence>
<dbReference type="Proteomes" id="UP001232148">
    <property type="component" value="Unassembled WGS sequence"/>
</dbReference>
<dbReference type="AlphaFoldDB" id="A0AAD9HV41"/>
<dbReference type="EMBL" id="MU842812">
    <property type="protein sequence ID" value="KAK2034851.1"/>
    <property type="molecule type" value="Genomic_DNA"/>
</dbReference>
<proteinExistence type="predicted"/>
<accession>A0AAD9HV41</accession>
<gene>
    <name evidence="2" type="ORF">LX32DRAFT_340991</name>
</gene>
<feature type="region of interest" description="Disordered" evidence="1">
    <location>
        <begin position="21"/>
        <end position="56"/>
    </location>
</feature>
<protein>
    <submittedName>
        <fullName evidence="2">Uncharacterized protein</fullName>
    </submittedName>
</protein>
<sequence>MFFPFFFFLLFRKESQTHTHTHAHLPSEAKSSPSRAAKSNRYLHKRHDGSKAGGRQEGNRAAMSFFFFFIFFFPASPESDQDDGGGDKSRGSVCAAPTCDDAVAPARVAFSSLSLSLLSVSLHPAPPHTPQVQNRTRDELSWPRARETVGRWEVLSLPRGVHTRRFAVLRGPL</sequence>
<comment type="caution">
    <text evidence="2">The sequence shown here is derived from an EMBL/GenBank/DDBJ whole genome shotgun (WGS) entry which is preliminary data.</text>
</comment>
<evidence type="ECO:0000313" key="3">
    <source>
        <dbReference type="Proteomes" id="UP001232148"/>
    </source>
</evidence>